<proteinExistence type="predicted"/>
<evidence type="ECO:0000313" key="1">
    <source>
        <dbReference type="EMBL" id="PSR29738.1"/>
    </source>
</evidence>
<name>A0A2T2X5L6_SULTH</name>
<sequence length="559" mass="64653">MFMKVSNREFYAGLPKDEELRPIAEMTLEIYLQHFPFVATDLGLHDWDEALPPVSEASRQVFEKTLSQARTALNRINPKTLDREDWADYMTLKFNVESLWLDVTRDHPERKDPNLFNAVISASLLSLARGQFGTADSRGQALLERLRQVPGFLMAGLRQLDNPPALYVDMAIDQFTRTLPFLRDDIPQAFQDVNSRLRQDIAEASEQAAQAYENFVDDLKTKIKPKAHGDYRLGPKRYWEKFYWLEGNEASLDELLCMADKELERLQGKLQVLVAQYEPSTNPQQVIAHIRHDHWSRDTLLKHTSQLLDQLRDFVERQQLVSIPQSVHPRVVETPAFMRLTTLASIVPPGPFEQSSRQAYYQVTLPDSSWSLEDQEAQLQTLNKATMQMISIHEVYPGHFVQFLQIPKTSSTVRRIFGSGAFIEGWAHYTEELMMEQGYGDGNLALQISYLLEALERLGRFIVAIRLHRGDFTLDDAQKFFETECFMTPMGAKRETLRGTQDPFYLIYTWGKFQILHLRRKAQERWGSAFTLQRFHDALLSHGMPMFPVLEKLLFSESK</sequence>
<dbReference type="PANTHER" id="PTHR33361:SF15">
    <property type="entry name" value="DUF885 FAMILY LIPOPROTEIN"/>
    <property type="match status" value="1"/>
</dbReference>
<dbReference type="Pfam" id="PF05960">
    <property type="entry name" value="DUF885"/>
    <property type="match status" value="1"/>
</dbReference>
<gene>
    <name evidence="1" type="ORF">C7B47_00015</name>
</gene>
<protein>
    <submittedName>
        <fullName evidence="1">DUF885 domain-containing protein</fullName>
    </submittedName>
</protein>
<dbReference type="AlphaFoldDB" id="A0A2T2X5L6"/>
<accession>A0A2T2X5L6</accession>
<reference evidence="1 2" key="1">
    <citation type="journal article" date="2014" name="BMC Genomics">
        <title>Comparison of environmental and isolate Sulfobacillus genomes reveals diverse carbon, sulfur, nitrogen, and hydrogen metabolisms.</title>
        <authorList>
            <person name="Justice N.B."/>
            <person name="Norman A."/>
            <person name="Brown C.T."/>
            <person name="Singh A."/>
            <person name="Thomas B.C."/>
            <person name="Banfield J.F."/>
        </authorList>
    </citation>
    <scope>NUCLEOTIDE SEQUENCE [LARGE SCALE GENOMIC DNA]</scope>
    <source>
        <strain evidence="1">AMDSBA5</strain>
    </source>
</reference>
<organism evidence="1 2">
    <name type="scientific">Sulfobacillus thermosulfidooxidans</name>
    <dbReference type="NCBI Taxonomy" id="28034"/>
    <lineage>
        <taxon>Bacteria</taxon>
        <taxon>Bacillati</taxon>
        <taxon>Bacillota</taxon>
        <taxon>Clostridia</taxon>
        <taxon>Eubacteriales</taxon>
        <taxon>Clostridiales Family XVII. Incertae Sedis</taxon>
        <taxon>Sulfobacillus</taxon>
    </lineage>
</organism>
<evidence type="ECO:0000313" key="2">
    <source>
        <dbReference type="Proteomes" id="UP000242705"/>
    </source>
</evidence>
<dbReference type="InterPro" id="IPR010281">
    <property type="entry name" value="DUF885"/>
</dbReference>
<dbReference type="PANTHER" id="PTHR33361">
    <property type="entry name" value="GLR0591 PROTEIN"/>
    <property type="match status" value="1"/>
</dbReference>
<dbReference type="Proteomes" id="UP000242705">
    <property type="component" value="Unassembled WGS sequence"/>
</dbReference>
<dbReference type="EMBL" id="PXYX01000001">
    <property type="protein sequence ID" value="PSR29738.1"/>
    <property type="molecule type" value="Genomic_DNA"/>
</dbReference>
<comment type="caution">
    <text evidence="1">The sequence shown here is derived from an EMBL/GenBank/DDBJ whole genome shotgun (WGS) entry which is preliminary data.</text>
</comment>